<evidence type="ECO:0000313" key="1">
    <source>
        <dbReference type="EMBL" id="KAK3270529.1"/>
    </source>
</evidence>
<accession>A0AAE0L3L0</accession>
<dbReference type="EMBL" id="LGRX02010339">
    <property type="protein sequence ID" value="KAK3270529.1"/>
    <property type="molecule type" value="Genomic_DNA"/>
</dbReference>
<keyword evidence="2" id="KW-1185">Reference proteome</keyword>
<reference evidence="1 2" key="1">
    <citation type="journal article" date="2015" name="Genome Biol. Evol.">
        <title>Comparative Genomics of a Bacterivorous Green Alga Reveals Evolutionary Causalities and Consequences of Phago-Mixotrophic Mode of Nutrition.</title>
        <authorList>
            <person name="Burns J.A."/>
            <person name="Paasch A."/>
            <person name="Narechania A."/>
            <person name="Kim E."/>
        </authorList>
    </citation>
    <scope>NUCLEOTIDE SEQUENCE [LARGE SCALE GENOMIC DNA]</scope>
    <source>
        <strain evidence="1 2">PLY_AMNH</strain>
    </source>
</reference>
<sequence length="496" mass="55187">MPKASKKARASPGQQPTLSTIYKRKAVKADVETPAVPKIMEVIDESAAKWGAVDSWNLSIESEEDDEDDLDFLRSYRALLTEKPNLVPKQELCERVIAILEKEGKEGDENTALQQTAAYDVLKLAHRNQPPVQVRMHNGNIGEPYLLINPLAWNPIQSDSRADSDERQGAHRLRRGATADATRFSDLLACASKACDGSPASRAKAGGRLLLLKLYIDVLYDDFCCRAIVFRAYQSLNVLNESMIARLLDTIPLTNSIKRSHFLDDLFEMLTKCTPDTETAEVCGVTEIVHLAHYLLGMTMELHDMLEQYGAFASSQNMRKEIDDGIEQILKNKILDEAAVEPIEAFAYFLQKMISPKHKLRIIRRMLVPAVNKRTLSAPNLHQGGLGGHTGALEVLQYIEADAKESMTKSLKYDGGHIAANALALFLSHSALVASEIYTEESPEYNKVAELLPKAADKLRFAVKEKQLSASCFLEVDVEAALTSAIFRFENRDGKR</sequence>
<gene>
    <name evidence="1" type="ORF">CYMTET_21078</name>
</gene>
<name>A0AAE0L3L0_9CHLO</name>
<comment type="caution">
    <text evidence="1">The sequence shown here is derived from an EMBL/GenBank/DDBJ whole genome shotgun (WGS) entry which is preliminary data.</text>
</comment>
<organism evidence="1 2">
    <name type="scientific">Cymbomonas tetramitiformis</name>
    <dbReference type="NCBI Taxonomy" id="36881"/>
    <lineage>
        <taxon>Eukaryota</taxon>
        <taxon>Viridiplantae</taxon>
        <taxon>Chlorophyta</taxon>
        <taxon>Pyramimonadophyceae</taxon>
        <taxon>Pyramimonadales</taxon>
        <taxon>Pyramimonadaceae</taxon>
        <taxon>Cymbomonas</taxon>
    </lineage>
</organism>
<dbReference type="AlphaFoldDB" id="A0AAE0L3L0"/>
<dbReference type="GO" id="GO:0005634">
    <property type="term" value="C:nucleus"/>
    <property type="evidence" value="ECO:0007669"/>
    <property type="project" value="InterPro"/>
</dbReference>
<dbReference type="GO" id="GO:0006974">
    <property type="term" value="P:DNA damage response"/>
    <property type="evidence" value="ECO:0007669"/>
    <property type="project" value="InterPro"/>
</dbReference>
<protein>
    <submittedName>
        <fullName evidence="1">Uncharacterized protein</fullName>
    </submittedName>
</protein>
<dbReference type="GO" id="GO:0031348">
    <property type="term" value="P:negative regulation of defense response"/>
    <property type="evidence" value="ECO:0007669"/>
    <property type="project" value="InterPro"/>
</dbReference>
<dbReference type="PANTHER" id="PTHR37243:SF2">
    <property type="entry name" value="NEGATIVE REGULATOR OF SYSTEMIC ACQUIRED RESISTANCE SNI1"/>
    <property type="match status" value="1"/>
</dbReference>
<dbReference type="GO" id="GO:0045892">
    <property type="term" value="P:negative regulation of DNA-templated transcription"/>
    <property type="evidence" value="ECO:0007669"/>
    <property type="project" value="InterPro"/>
</dbReference>
<dbReference type="Proteomes" id="UP001190700">
    <property type="component" value="Unassembled WGS sequence"/>
</dbReference>
<proteinExistence type="predicted"/>
<dbReference type="GO" id="GO:0030915">
    <property type="term" value="C:Smc5-Smc6 complex"/>
    <property type="evidence" value="ECO:0007669"/>
    <property type="project" value="InterPro"/>
</dbReference>
<dbReference type="InterPro" id="IPR034561">
    <property type="entry name" value="SNI1"/>
</dbReference>
<evidence type="ECO:0000313" key="2">
    <source>
        <dbReference type="Proteomes" id="UP001190700"/>
    </source>
</evidence>
<dbReference type="PANTHER" id="PTHR37243">
    <property type="entry name" value="NEGATIVE REGULATOR OF SYSTEMIC ACQUIRED RESISTANCE SNI1"/>
    <property type="match status" value="1"/>
</dbReference>